<dbReference type="InterPro" id="IPR036291">
    <property type="entry name" value="NAD(P)-bd_dom_sf"/>
</dbReference>
<dbReference type="Pfam" id="PF01370">
    <property type="entry name" value="Epimerase"/>
    <property type="match status" value="1"/>
</dbReference>
<dbReference type="InterPro" id="IPR001509">
    <property type="entry name" value="Epimerase_deHydtase"/>
</dbReference>
<dbReference type="SUPFAM" id="SSF51735">
    <property type="entry name" value="NAD(P)-binding Rossmann-fold domains"/>
    <property type="match status" value="1"/>
</dbReference>
<dbReference type="PANTHER" id="PTHR48079">
    <property type="entry name" value="PROTEIN YEEZ"/>
    <property type="match status" value="1"/>
</dbReference>
<dbReference type="AlphaFoldDB" id="A0A382V9D2"/>
<dbReference type="GO" id="GO:0004029">
    <property type="term" value="F:aldehyde dehydrogenase (NAD+) activity"/>
    <property type="evidence" value="ECO:0007669"/>
    <property type="project" value="TreeGrafter"/>
</dbReference>
<dbReference type="GO" id="GO:0005737">
    <property type="term" value="C:cytoplasm"/>
    <property type="evidence" value="ECO:0007669"/>
    <property type="project" value="TreeGrafter"/>
</dbReference>
<dbReference type="EMBL" id="UINC01149896">
    <property type="protein sequence ID" value="SVD42635.1"/>
    <property type="molecule type" value="Genomic_DNA"/>
</dbReference>
<name>A0A382V9D2_9ZZZZ</name>
<dbReference type="Gene3D" id="3.40.50.720">
    <property type="entry name" value="NAD(P)-binding Rossmann-like Domain"/>
    <property type="match status" value="1"/>
</dbReference>
<dbReference type="InterPro" id="IPR051783">
    <property type="entry name" value="NAD(P)-dependent_oxidoreduct"/>
</dbReference>
<evidence type="ECO:0000313" key="2">
    <source>
        <dbReference type="EMBL" id="SVD42635.1"/>
    </source>
</evidence>
<reference evidence="2" key="1">
    <citation type="submission" date="2018-05" db="EMBL/GenBank/DDBJ databases">
        <authorList>
            <person name="Lanie J.A."/>
            <person name="Ng W.-L."/>
            <person name="Kazmierczak K.M."/>
            <person name="Andrzejewski T.M."/>
            <person name="Davidsen T.M."/>
            <person name="Wayne K.J."/>
            <person name="Tettelin H."/>
            <person name="Glass J.I."/>
            <person name="Rusch D."/>
            <person name="Podicherti R."/>
            <person name="Tsui H.-C.T."/>
            <person name="Winkler M.E."/>
        </authorList>
    </citation>
    <scope>NUCLEOTIDE SEQUENCE</scope>
</reference>
<protein>
    <recommendedName>
        <fullName evidence="1">NAD-dependent epimerase/dehydratase domain-containing protein</fullName>
    </recommendedName>
</protein>
<proteinExistence type="predicted"/>
<gene>
    <name evidence="2" type="ORF">METZ01_LOCUS395489</name>
</gene>
<accession>A0A382V9D2</accession>
<organism evidence="2">
    <name type="scientific">marine metagenome</name>
    <dbReference type="NCBI Taxonomy" id="408172"/>
    <lineage>
        <taxon>unclassified sequences</taxon>
        <taxon>metagenomes</taxon>
        <taxon>ecological metagenomes</taxon>
    </lineage>
</organism>
<feature type="domain" description="NAD-dependent epimerase/dehydratase" evidence="1">
    <location>
        <begin position="2"/>
        <end position="118"/>
    </location>
</feature>
<evidence type="ECO:0000259" key="1">
    <source>
        <dbReference type="Pfam" id="PF01370"/>
    </source>
</evidence>
<feature type="non-terminal residue" evidence="2">
    <location>
        <position position="121"/>
    </location>
</feature>
<sequence length="121" mass="13252">MIFVTGGTGLVGSHILLKLSQKGKAFKSLKRPSSSLKICKKIFSYYKAEDLFAKINWVDGDINDIPSLENGMQDCDMLLHCTGLVSFSPSDAELLKKVNIEGTANIVNVALSRDIKKLGYV</sequence>
<dbReference type="PANTHER" id="PTHR48079:SF6">
    <property type="entry name" value="NAD(P)-BINDING DOMAIN-CONTAINING PROTEIN-RELATED"/>
    <property type="match status" value="1"/>
</dbReference>